<protein>
    <submittedName>
        <fullName evidence="5">Uncharacterized protein</fullName>
    </submittedName>
</protein>
<dbReference type="Proteomes" id="UP000887568">
    <property type="component" value="Unplaced"/>
</dbReference>
<evidence type="ECO:0000256" key="3">
    <source>
        <dbReference type="PROSITE-ProRule" id="PRU00023"/>
    </source>
</evidence>
<keyword evidence="2 3" id="KW-0040">ANK repeat</keyword>
<feature type="region of interest" description="Disordered" evidence="4">
    <location>
        <begin position="380"/>
        <end position="473"/>
    </location>
</feature>
<reference evidence="5" key="1">
    <citation type="submission" date="2022-11" db="UniProtKB">
        <authorList>
            <consortium name="EnsemblMetazoa"/>
        </authorList>
    </citation>
    <scope>IDENTIFICATION</scope>
</reference>
<evidence type="ECO:0000313" key="5">
    <source>
        <dbReference type="EnsemblMetazoa" id="XP_038068753.1"/>
    </source>
</evidence>
<keyword evidence="6" id="KW-1185">Reference proteome</keyword>
<dbReference type="InterPro" id="IPR036770">
    <property type="entry name" value="Ankyrin_rpt-contain_sf"/>
</dbReference>
<dbReference type="PANTHER" id="PTHR24173">
    <property type="entry name" value="ANKYRIN REPEAT CONTAINING"/>
    <property type="match status" value="1"/>
</dbReference>
<dbReference type="PANTHER" id="PTHR24173:SF76">
    <property type="match status" value="1"/>
</dbReference>
<feature type="compositionally biased region" description="Polar residues" evidence="4">
    <location>
        <begin position="229"/>
        <end position="239"/>
    </location>
</feature>
<dbReference type="Gene3D" id="1.25.40.20">
    <property type="entry name" value="Ankyrin repeat-containing domain"/>
    <property type="match status" value="1"/>
</dbReference>
<dbReference type="AlphaFoldDB" id="A0A914AYK5"/>
<feature type="region of interest" description="Disordered" evidence="4">
    <location>
        <begin position="488"/>
        <end position="548"/>
    </location>
</feature>
<dbReference type="SUPFAM" id="SSF48403">
    <property type="entry name" value="Ankyrin repeat"/>
    <property type="match status" value="1"/>
</dbReference>
<dbReference type="Pfam" id="PF00023">
    <property type="entry name" value="Ank"/>
    <property type="match status" value="2"/>
</dbReference>
<evidence type="ECO:0000256" key="2">
    <source>
        <dbReference type="ARBA" id="ARBA00023043"/>
    </source>
</evidence>
<feature type="repeat" description="ANK" evidence="3">
    <location>
        <begin position="147"/>
        <end position="179"/>
    </location>
</feature>
<dbReference type="OMA" id="RTHNAYG"/>
<feature type="compositionally biased region" description="Polar residues" evidence="4">
    <location>
        <begin position="437"/>
        <end position="455"/>
    </location>
</feature>
<dbReference type="EnsemblMetazoa" id="XM_038212825.1">
    <property type="protein sequence ID" value="XP_038068753.1"/>
    <property type="gene ID" value="LOC119738095"/>
</dbReference>
<dbReference type="PROSITE" id="PS50088">
    <property type="entry name" value="ANK_REPEAT"/>
    <property type="match status" value="2"/>
</dbReference>
<name>A0A914AYK5_PATMI</name>
<accession>A0A914AYK5</accession>
<dbReference type="Pfam" id="PF12796">
    <property type="entry name" value="Ank_2"/>
    <property type="match status" value="1"/>
</dbReference>
<dbReference type="PROSITE" id="PS50297">
    <property type="entry name" value="ANK_REP_REGION"/>
    <property type="match status" value="2"/>
</dbReference>
<feature type="region of interest" description="Disordered" evidence="4">
    <location>
        <begin position="207"/>
        <end position="278"/>
    </location>
</feature>
<organism evidence="5 6">
    <name type="scientific">Patiria miniata</name>
    <name type="common">Bat star</name>
    <name type="synonym">Asterina miniata</name>
    <dbReference type="NCBI Taxonomy" id="46514"/>
    <lineage>
        <taxon>Eukaryota</taxon>
        <taxon>Metazoa</taxon>
        <taxon>Echinodermata</taxon>
        <taxon>Eleutherozoa</taxon>
        <taxon>Asterozoa</taxon>
        <taxon>Asteroidea</taxon>
        <taxon>Valvatacea</taxon>
        <taxon>Valvatida</taxon>
        <taxon>Asterinidae</taxon>
        <taxon>Patiria</taxon>
    </lineage>
</organism>
<evidence type="ECO:0000256" key="1">
    <source>
        <dbReference type="ARBA" id="ARBA00022737"/>
    </source>
</evidence>
<proteinExistence type="predicted"/>
<evidence type="ECO:0000256" key="4">
    <source>
        <dbReference type="SAM" id="MobiDB-lite"/>
    </source>
</evidence>
<dbReference type="RefSeq" id="XP_038068753.1">
    <property type="nucleotide sequence ID" value="XM_038212825.1"/>
</dbReference>
<dbReference type="SMART" id="SM00248">
    <property type="entry name" value="ANK"/>
    <property type="match status" value="4"/>
</dbReference>
<evidence type="ECO:0000313" key="6">
    <source>
        <dbReference type="Proteomes" id="UP000887568"/>
    </source>
</evidence>
<keyword evidence="1" id="KW-0677">Repeat</keyword>
<dbReference type="GeneID" id="119738095"/>
<feature type="compositionally biased region" description="Low complexity" evidence="4">
    <location>
        <begin position="489"/>
        <end position="499"/>
    </location>
</feature>
<sequence>MAAMWRGLPELHVAIHRGQFHDARQLVSAGDDVNCRDGNHRTPLILCALVEQETWGVGIARMLLETGALAGLADKQGRNALIYACIHRRLELVEILLSAVDFDLNHRDRFGNTALFYAATGGNADVVAALVRKLKHFGETLDKANKCGMTPLLEACRLGHERVARIMVDNGANVERRDGVRHWNALDWQQEHDRHLHATDRARNRSYDKPWLTGKKTAGEGESELGQLRRTTSMPGISQSDSHGLSDERSSSESLDISTTPDRARSVPQRSLSRAKTMPAMPNLNSAKLVGVTRNWIGEGGSKELIRAKFYPSPVPFANPRLTTDAERTHNAYGQWKMTQNLHPVNSFSSSQCSQNDSALWRGEFRQIFKRYENQVSKSFRRKARVPPPGYHFRSHSPPQLVHPSITVDSDRKAPSSRLSRRQSNMDMGLTLKRLPSVNSIDTASVSSRRGTSSAVKGGKREPESSTSSIDSAGAAKMVMNAFRRRKSNAFSSSSSITRSLEDETDTKTGNPGIDKSSATSRTRKLSVGGSVAGSAIFEGNNNHNAKM</sequence>
<dbReference type="InterPro" id="IPR002110">
    <property type="entry name" value="Ankyrin_rpt"/>
</dbReference>
<feature type="repeat" description="ANK" evidence="3">
    <location>
        <begin position="6"/>
        <end position="38"/>
    </location>
</feature>
<dbReference type="OrthoDB" id="5406014at2759"/>